<evidence type="ECO:0000256" key="1">
    <source>
        <dbReference type="ARBA" id="ARBA00005964"/>
    </source>
</evidence>
<dbReference type="AlphaFoldDB" id="A0AA40C217"/>
<dbReference type="GO" id="GO:0016787">
    <property type="term" value="F:hydrolase activity"/>
    <property type="evidence" value="ECO:0007669"/>
    <property type="project" value="UniProtKB-KW"/>
</dbReference>
<dbReference type="InterPro" id="IPR019819">
    <property type="entry name" value="Carboxylesterase_B_CS"/>
</dbReference>
<accession>A0AA40C217</accession>
<dbReference type="EMBL" id="JAULSR010000004">
    <property type="protein sequence ID" value="KAK0621458.1"/>
    <property type="molecule type" value="Genomic_DNA"/>
</dbReference>
<feature type="domain" description="Carboxylesterase type B" evidence="4">
    <location>
        <begin position="183"/>
        <end position="469"/>
    </location>
</feature>
<sequence>MGILLWTTVTAALAALVAGAPPSPKGLKSGLTILINNDLQGSSSPYSTSGVILLSRRRSHGEAVTACQALGEQLWSPELNTASIQTNLDYLQYQGRAGNSTTFWIAAAAAAAAAAASTSSTARAIGVSGVITSVDAAQRLPALCTQTAPYSSENVQDTGPTWQVAVEANNQTLTGFRDRLSFRFLGIRYALQPKRFTYSSQFQGSGEAASALSYGAQCAQGSSGSEDCLFLNIWTPYLPNPGCEAKKKLLRPVGLWIHGGAFTGGTANDATFDGGNIASRGDMVLVAINYRLSNLGFLALEDGVTNGNFGLADQITALDWVRAHIRSFGGDPDRITIFGQSAGAASTRALMASPKAIGKFAGAIPISNLGGINYGTTYSRYYTIAEQATAVGNAVLSAAGCTSATSQVDCLRALPAAKLTSLGSIARYPVVDGVYLTSPELDLSAGPPLPVHLMMGITHDDGAAIISYPKTTNQSAFLAAQGFAIPPPALFPLGTSGNETLDLYNASSRLATDGIFRCVDQATVYRGLASGRLGPAVYYYEFDRSYQTTGWPGTDVCQPPRTASHPHGDPSLPYFKCHSGELYYVFGNLARQGLPMRDEHDLPFEQLVLDRFAAFVRTYDPNPDGGFLRARGYASTLGEVEREGGRWEPSVKGSGLGGMTMRALEWPSWQGGFREVEQCEGLGLGVEGYYGEK</sequence>
<dbReference type="PANTHER" id="PTHR43142:SF3">
    <property type="entry name" value="PUTATIVE (AFU_ORTHOLOGUE AFUA_3G09070)-RELATED"/>
    <property type="match status" value="1"/>
</dbReference>
<proteinExistence type="inferred from homology"/>
<dbReference type="PANTHER" id="PTHR43142">
    <property type="entry name" value="CARBOXYLIC ESTER HYDROLASE"/>
    <property type="match status" value="1"/>
</dbReference>
<dbReference type="Gene3D" id="3.40.50.1820">
    <property type="entry name" value="alpha/beta hydrolase"/>
    <property type="match status" value="1"/>
</dbReference>
<dbReference type="SUPFAM" id="SSF53474">
    <property type="entry name" value="alpha/beta-Hydrolases"/>
    <property type="match status" value="1"/>
</dbReference>
<evidence type="ECO:0000313" key="5">
    <source>
        <dbReference type="EMBL" id="KAK0621458.1"/>
    </source>
</evidence>
<reference evidence="5" key="1">
    <citation type="submission" date="2023-06" db="EMBL/GenBank/DDBJ databases">
        <title>Genome-scale phylogeny and comparative genomics of the fungal order Sordariales.</title>
        <authorList>
            <consortium name="Lawrence Berkeley National Laboratory"/>
            <person name="Hensen N."/>
            <person name="Bonometti L."/>
            <person name="Westerberg I."/>
            <person name="Brannstrom I.O."/>
            <person name="Guillou S."/>
            <person name="Cros-Aarteil S."/>
            <person name="Calhoun S."/>
            <person name="Haridas S."/>
            <person name="Kuo A."/>
            <person name="Mondo S."/>
            <person name="Pangilinan J."/>
            <person name="Riley R."/>
            <person name="LaButti K."/>
            <person name="Andreopoulos B."/>
            <person name="Lipzen A."/>
            <person name="Chen C."/>
            <person name="Yanf M."/>
            <person name="Daum C."/>
            <person name="Ng V."/>
            <person name="Clum A."/>
            <person name="Steindorff A."/>
            <person name="Ohm R."/>
            <person name="Martin F."/>
            <person name="Silar P."/>
            <person name="Natvig D."/>
            <person name="Lalanne C."/>
            <person name="Gautier V."/>
            <person name="Ament-velasquez S.L."/>
            <person name="Kruys A."/>
            <person name="Hutchinson M.I."/>
            <person name="Powell A.J."/>
            <person name="Barry K."/>
            <person name="Miller A.N."/>
            <person name="Grigoriev I.V."/>
            <person name="Debuchy R."/>
            <person name="Gladieux P."/>
            <person name="Thoren M.H."/>
            <person name="Johannesson H."/>
        </authorList>
    </citation>
    <scope>NUCLEOTIDE SEQUENCE</scope>
    <source>
        <strain evidence="5">SMH3391-2</strain>
    </source>
</reference>
<comment type="caution">
    <text evidence="5">The sequence shown here is derived from an EMBL/GenBank/DDBJ whole genome shotgun (WGS) entry which is preliminary data.</text>
</comment>
<dbReference type="InterPro" id="IPR029058">
    <property type="entry name" value="AB_hydrolase_fold"/>
</dbReference>
<comment type="similarity">
    <text evidence="1 3">Belongs to the type-B carboxylesterase/lipase family.</text>
</comment>
<keyword evidence="2 3" id="KW-0378">Hydrolase</keyword>
<keyword evidence="6" id="KW-1185">Reference proteome</keyword>
<feature type="chain" id="PRO_5041484447" description="Carboxylic ester hydrolase" evidence="3">
    <location>
        <begin position="20"/>
        <end position="693"/>
    </location>
</feature>
<evidence type="ECO:0000256" key="2">
    <source>
        <dbReference type="ARBA" id="ARBA00022801"/>
    </source>
</evidence>
<dbReference type="PROSITE" id="PS00122">
    <property type="entry name" value="CARBOXYLESTERASE_B_1"/>
    <property type="match status" value="1"/>
</dbReference>
<keyword evidence="3" id="KW-0732">Signal</keyword>
<dbReference type="Pfam" id="PF00135">
    <property type="entry name" value="COesterase"/>
    <property type="match status" value="1"/>
</dbReference>
<evidence type="ECO:0000259" key="4">
    <source>
        <dbReference type="Pfam" id="PF00135"/>
    </source>
</evidence>
<dbReference type="Proteomes" id="UP001174934">
    <property type="component" value="Unassembled WGS sequence"/>
</dbReference>
<evidence type="ECO:0000313" key="6">
    <source>
        <dbReference type="Proteomes" id="UP001174934"/>
    </source>
</evidence>
<evidence type="ECO:0000256" key="3">
    <source>
        <dbReference type="RuleBase" id="RU361235"/>
    </source>
</evidence>
<organism evidence="5 6">
    <name type="scientific">Bombardia bombarda</name>
    <dbReference type="NCBI Taxonomy" id="252184"/>
    <lineage>
        <taxon>Eukaryota</taxon>
        <taxon>Fungi</taxon>
        <taxon>Dikarya</taxon>
        <taxon>Ascomycota</taxon>
        <taxon>Pezizomycotina</taxon>
        <taxon>Sordariomycetes</taxon>
        <taxon>Sordariomycetidae</taxon>
        <taxon>Sordariales</taxon>
        <taxon>Lasiosphaeriaceae</taxon>
        <taxon>Bombardia</taxon>
    </lineage>
</organism>
<dbReference type="InterPro" id="IPR002018">
    <property type="entry name" value="CarbesteraseB"/>
</dbReference>
<dbReference type="InterPro" id="IPR019826">
    <property type="entry name" value="Carboxylesterase_B_AS"/>
</dbReference>
<dbReference type="PROSITE" id="PS00941">
    <property type="entry name" value="CARBOXYLESTERASE_B_2"/>
    <property type="match status" value="1"/>
</dbReference>
<feature type="signal peptide" evidence="3">
    <location>
        <begin position="1"/>
        <end position="19"/>
    </location>
</feature>
<gene>
    <name evidence="5" type="ORF">B0T17DRAFT_591343</name>
</gene>
<name>A0AA40C217_9PEZI</name>
<protein>
    <recommendedName>
        <fullName evidence="3">Carboxylic ester hydrolase</fullName>
        <ecNumber evidence="3">3.1.1.-</ecNumber>
    </recommendedName>
</protein>
<dbReference type="EC" id="3.1.1.-" evidence="3"/>